<accession>A0A5B7DJ05</accession>
<dbReference type="Proteomes" id="UP000324222">
    <property type="component" value="Unassembled WGS sequence"/>
</dbReference>
<sequence length="100" mass="9841">MQGKGTSPVQAGAGVEGGVGGLVSGRPRQEGEEGKAGGGHEGVCASLSPVSQLLCHDLPGGVLPHARLGQQQCQVVVSCQGKAVKGGGLSHGYLDGDEVL</sequence>
<name>A0A5B7DJ05_PORTR</name>
<gene>
    <name evidence="2" type="ORF">E2C01_014375</name>
</gene>
<feature type="region of interest" description="Disordered" evidence="1">
    <location>
        <begin position="1"/>
        <end position="41"/>
    </location>
</feature>
<proteinExistence type="predicted"/>
<reference evidence="2 3" key="1">
    <citation type="submission" date="2019-05" db="EMBL/GenBank/DDBJ databases">
        <title>Another draft genome of Portunus trituberculatus and its Hox gene families provides insights of decapod evolution.</title>
        <authorList>
            <person name="Jeong J.-H."/>
            <person name="Song I."/>
            <person name="Kim S."/>
            <person name="Choi T."/>
            <person name="Kim D."/>
            <person name="Ryu S."/>
            <person name="Kim W."/>
        </authorList>
    </citation>
    <scope>NUCLEOTIDE SEQUENCE [LARGE SCALE GENOMIC DNA]</scope>
    <source>
        <tissue evidence="2">Muscle</tissue>
    </source>
</reference>
<organism evidence="2 3">
    <name type="scientific">Portunus trituberculatus</name>
    <name type="common">Swimming crab</name>
    <name type="synonym">Neptunus trituberculatus</name>
    <dbReference type="NCBI Taxonomy" id="210409"/>
    <lineage>
        <taxon>Eukaryota</taxon>
        <taxon>Metazoa</taxon>
        <taxon>Ecdysozoa</taxon>
        <taxon>Arthropoda</taxon>
        <taxon>Crustacea</taxon>
        <taxon>Multicrustacea</taxon>
        <taxon>Malacostraca</taxon>
        <taxon>Eumalacostraca</taxon>
        <taxon>Eucarida</taxon>
        <taxon>Decapoda</taxon>
        <taxon>Pleocyemata</taxon>
        <taxon>Brachyura</taxon>
        <taxon>Eubrachyura</taxon>
        <taxon>Portunoidea</taxon>
        <taxon>Portunidae</taxon>
        <taxon>Portuninae</taxon>
        <taxon>Portunus</taxon>
    </lineage>
</organism>
<protein>
    <submittedName>
        <fullName evidence="2">Uncharacterized protein</fullName>
    </submittedName>
</protein>
<feature type="compositionally biased region" description="Gly residues" evidence="1">
    <location>
        <begin position="14"/>
        <end position="23"/>
    </location>
</feature>
<keyword evidence="3" id="KW-1185">Reference proteome</keyword>
<dbReference type="EMBL" id="VSRR010000969">
    <property type="protein sequence ID" value="MPC21390.1"/>
    <property type="molecule type" value="Genomic_DNA"/>
</dbReference>
<evidence type="ECO:0000313" key="3">
    <source>
        <dbReference type="Proteomes" id="UP000324222"/>
    </source>
</evidence>
<comment type="caution">
    <text evidence="2">The sequence shown here is derived from an EMBL/GenBank/DDBJ whole genome shotgun (WGS) entry which is preliminary data.</text>
</comment>
<dbReference type="AlphaFoldDB" id="A0A5B7DJ05"/>
<evidence type="ECO:0000313" key="2">
    <source>
        <dbReference type="EMBL" id="MPC21390.1"/>
    </source>
</evidence>
<evidence type="ECO:0000256" key="1">
    <source>
        <dbReference type="SAM" id="MobiDB-lite"/>
    </source>
</evidence>